<dbReference type="Pfam" id="PF12679">
    <property type="entry name" value="ABC2_membrane_2"/>
    <property type="match status" value="1"/>
</dbReference>
<feature type="transmembrane region" description="Helical" evidence="1">
    <location>
        <begin position="226"/>
        <end position="247"/>
    </location>
</feature>
<sequence length="255" mass="29032">MKKLLKYDFFYLIKTHKLTVFAAVFVLFSILSPLTAKYIGEILEALTGGTDIQIDFGTPTVYTAYEQYISDLFETIFFVVLFVSVSIFIRDKSKGLAALIFSKPINRTKYVLSKYLAFMIMITISTFIGYLLFTYYTYFLFDEIFFAKGLAMMSLYLLYLAFISAIAMFFATITKNYLPAISLTFGVYILISIFTIFGDVPVFEVLPGMLVNSIVGVLYEVNETGVFVWNIIVTVLFTLGFLGLSVWKVQKLDIN</sequence>
<evidence type="ECO:0000313" key="2">
    <source>
        <dbReference type="EMBL" id="QMS84850.1"/>
    </source>
</evidence>
<dbReference type="Proteomes" id="UP000514720">
    <property type="component" value="Chromosome"/>
</dbReference>
<reference evidence="2 3" key="1">
    <citation type="submission" date="2020-02" db="EMBL/GenBank/DDBJ databases">
        <authorList>
            <person name="Zheng R.K."/>
            <person name="Sun C.M."/>
        </authorList>
    </citation>
    <scope>NUCLEOTIDE SEQUENCE [LARGE SCALE GENOMIC DNA]</scope>
    <source>
        <strain evidence="3">zrk13</strain>
    </source>
</reference>
<evidence type="ECO:0000256" key="1">
    <source>
        <dbReference type="SAM" id="Phobius"/>
    </source>
</evidence>
<evidence type="ECO:0000313" key="3">
    <source>
        <dbReference type="Proteomes" id="UP000514720"/>
    </source>
</evidence>
<dbReference type="KEGG" id="xcl:G4Z02_03475"/>
<keyword evidence="3" id="KW-1185">Reference proteome</keyword>
<keyword evidence="1" id="KW-0812">Transmembrane</keyword>
<proteinExistence type="predicted"/>
<feature type="transmembrane region" description="Helical" evidence="1">
    <location>
        <begin position="68"/>
        <end position="89"/>
    </location>
</feature>
<dbReference type="EMBL" id="CP048914">
    <property type="protein sequence ID" value="QMS84850.1"/>
    <property type="molecule type" value="Genomic_DNA"/>
</dbReference>
<dbReference type="PANTHER" id="PTHR37305:SF1">
    <property type="entry name" value="MEMBRANE PROTEIN"/>
    <property type="match status" value="1"/>
</dbReference>
<organism evidence="2 3">
    <name type="scientific">Candidatus Xianfuyuplasma coldseepsis</name>
    <dbReference type="NCBI Taxonomy" id="2782163"/>
    <lineage>
        <taxon>Bacteria</taxon>
        <taxon>Bacillati</taxon>
        <taxon>Mycoplasmatota</taxon>
        <taxon>Mollicutes</taxon>
        <taxon>Candidatus Izemoplasmatales</taxon>
        <taxon>Candidatus Izemoplasmataceae</taxon>
        <taxon>Candidatus Xianfuyuplasma</taxon>
    </lineage>
</organism>
<dbReference type="AlphaFoldDB" id="A0A7L7KPY4"/>
<feature type="transmembrane region" description="Helical" evidence="1">
    <location>
        <begin position="185"/>
        <end position="206"/>
    </location>
</feature>
<dbReference type="PANTHER" id="PTHR37305">
    <property type="entry name" value="INTEGRAL MEMBRANE PROTEIN-RELATED"/>
    <property type="match status" value="1"/>
</dbReference>
<keyword evidence="1" id="KW-0472">Membrane</keyword>
<name>A0A7L7KPY4_9MOLU</name>
<protein>
    <submittedName>
        <fullName evidence="2">ABC transporter permease</fullName>
    </submittedName>
</protein>
<accession>A0A7L7KPY4</accession>
<feature type="transmembrane region" description="Helical" evidence="1">
    <location>
        <begin position="110"/>
        <end position="133"/>
    </location>
</feature>
<gene>
    <name evidence="2" type="ORF">G4Z02_03475</name>
</gene>
<feature type="transmembrane region" description="Helical" evidence="1">
    <location>
        <begin position="153"/>
        <end position="173"/>
    </location>
</feature>
<dbReference type="RefSeq" id="WP_258878471.1">
    <property type="nucleotide sequence ID" value="NZ_CP048914.1"/>
</dbReference>
<keyword evidence="1" id="KW-1133">Transmembrane helix</keyword>